<protein>
    <recommendedName>
        <fullName evidence="7">EamA domain-containing protein</fullName>
    </recommendedName>
</protein>
<dbReference type="EMBL" id="LBOZ01000002">
    <property type="protein sequence ID" value="KKP48004.1"/>
    <property type="molecule type" value="Genomic_DNA"/>
</dbReference>
<keyword evidence="5 6" id="KW-0472">Membrane</keyword>
<feature type="domain" description="EamA" evidence="7">
    <location>
        <begin position="153"/>
        <end position="291"/>
    </location>
</feature>
<organism evidence="8 9">
    <name type="scientific">Candidatus Woesebacteria bacterium GW2011_GWA2_33_28</name>
    <dbReference type="NCBI Taxonomy" id="1618561"/>
    <lineage>
        <taxon>Bacteria</taxon>
        <taxon>Candidatus Woeseibacteriota</taxon>
    </lineage>
</organism>
<feature type="transmembrane region" description="Helical" evidence="6">
    <location>
        <begin position="277"/>
        <end position="295"/>
    </location>
</feature>
<feature type="transmembrane region" description="Helical" evidence="6">
    <location>
        <begin position="33"/>
        <end position="55"/>
    </location>
</feature>
<evidence type="ECO:0000256" key="2">
    <source>
        <dbReference type="ARBA" id="ARBA00022475"/>
    </source>
</evidence>
<feature type="transmembrane region" description="Helical" evidence="6">
    <location>
        <begin position="156"/>
        <end position="176"/>
    </location>
</feature>
<name>A0A0F9ZUS1_9BACT</name>
<comment type="caution">
    <text evidence="8">The sequence shown here is derived from an EMBL/GenBank/DDBJ whole genome shotgun (WGS) entry which is preliminary data.</text>
</comment>
<dbReference type="InterPro" id="IPR037185">
    <property type="entry name" value="EmrE-like"/>
</dbReference>
<proteinExistence type="predicted"/>
<gene>
    <name evidence="8" type="ORF">UR38_C0002G0107</name>
</gene>
<feature type="transmembrane region" description="Helical" evidence="6">
    <location>
        <begin position="219"/>
        <end position="240"/>
    </location>
</feature>
<dbReference type="Proteomes" id="UP000033995">
    <property type="component" value="Unassembled WGS sequence"/>
</dbReference>
<feature type="transmembrane region" description="Helical" evidence="6">
    <location>
        <begin position="252"/>
        <end position="271"/>
    </location>
</feature>
<evidence type="ECO:0000256" key="4">
    <source>
        <dbReference type="ARBA" id="ARBA00022989"/>
    </source>
</evidence>
<reference evidence="8 9" key="1">
    <citation type="journal article" date="2015" name="Nature">
        <title>rRNA introns, odd ribosomes, and small enigmatic genomes across a large radiation of phyla.</title>
        <authorList>
            <person name="Brown C.T."/>
            <person name="Hug L.A."/>
            <person name="Thomas B.C."/>
            <person name="Sharon I."/>
            <person name="Castelle C.J."/>
            <person name="Singh A."/>
            <person name="Wilkins M.J."/>
            <person name="Williams K.H."/>
            <person name="Banfield J.F."/>
        </authorList>
    </citation>
    <scope>NUCLEOTIDE SEQUENCE [LARGE SCALE GENOMIC DNA]</scope>
</reference>
<evidence type="ECO:0000256" key="6">
    <source>
        <dbReference type="SAM" id="Phobius"/>
    </source>
</evidence>
<comment type="subcellular location">
    <subcellularLocation>
        <location evidence="1">Cell membrane</location>
        <topology evidence="1">Multi-pass membrane protein</topology>
    </subcellularLocation>
</comment>
<feature type="transmembrane region" description="Helical" evidence="6">
    <location>
        <begin position="67"/>
        <end position="86"/>
    </location>
</feature>
<dbReference type="AlphaFoldDB" id="A0A0F9ZUS1"/>
<evidence type="ECO:0000313" key="8">
    <source>
        <dbReference type="EMBL" id="KKP48004.1"/>
    </source>
</evidence>
<keyword evidence="3 6" id="KW-0812">Transmembrane</keyword>
<keyword evidence="4 6" id="KW-1133">Transmembrane helix</keyword>
<dbReference type="SUPFAM" id="SSF103481">
    <property type="entry name" value="Multidrug resistance efflux transporter EmrE"/>
    <property type="match status" value="2"/>
</dbReference>
<feature type="transmembrane region" description="Helical" evidence="6">
    <location>
        <begin position="7"/>
        <end position="27"/>
    </location>
</feature>
<evidence type="ECO:0000256" key="5">
    <source>
        <dbReference type="ARBA" id="ARBA00023136"/>
    </source>
</evidence>
<feature type="transmembrane region" description="Helical" evidence="6">
    <location>
        <begin position="127"/>
        <end position="144"/>
    </location>
</feature>
<sequence>MQITPRVKAYLMLLGVALIWGIAGPVIKLTLNGIPPLLFITYRFLIASIFALPFLLPKLYNLKKNFWLLLLYGFLNSTATLGLLFLGTDKTTLLDMSLLSLLGPILMILFGYFFLHDHVTKREKIGILIAFFGSLVIAVEPITSNDHGPDRLIGNILILGSLLCGAMSGLLTKTLLKKGHEPFFLINLSFVVGFLTTLPFVLFNSSISETLYAIRYTPFPYHLGVVYMAFVSGTLAYYLNAKAQKTIELSEAALFSYIHPAISAVFALLLLGDKITSQLIIGGVIAIVGVGIAEIKKKRYNI</sequence>
<dbReference type="InterPro" id="IPR051258">
    <property type="entry name" value="Diverse_Substrate_Transporter"/>
</dbReference>
<evidence type="ECO:0000256" key="3">
    <source>
        <dbReference type="ARBA" id="ARBA00022692"/>
    </source>
</evidence>
<dbReference type="PANTHER" id="PTHR42920:SF5">
    <property type="entry name" value="EAMA DOMAIN-CONTAINING PROTEIN"/>
    <property type="match status" value="1"/>
</dbReference>
<feature type="transmembrane region" description="Helical" evidence="6">
    <location>
        <begin position="183"/>
        <end position="207"/>
    </location>
</feature>
<feature type="domain" description="EamA" evidence="7">
    <location>
        <begin position="8"/>
        <end position="138"/>
    </location>
</feature>
<dbReference type="GO" id="GO:0005886">
    <property type="term" value="C:plasma membrane"/>
    <property type="evidence" value="ECO:0007669"/>
    <property type="project" value="UniProtKB-SubCell"/>
</dbReference>
<evidence type="ECO:0000313" key="9">
    <source>
        <dbReference type="Proteomes" id="UP000033995"/>
    </source>
</evidence>
<dbReference type="Pfam" id="PF00892">
    <property type="entry name" value="EamA"/>
    <property type="match status" value="2"/>
</dbReference>
<evidence type="ECO:0000256" key="1">
    <source>
        <dbReference type="ARBA" id="ARBA00004651"/>
    </source>
</evidence>
<evidence type="ECO:0000259" key="7">
    <source>
        <dbReference type="Pfam" id="PF00892"/>
    </source>
</evidence>
<dbReference type="PANTHER" id="PTHR42920">
    <property type="entry name" value="OS03G0707200 PROTEIN-RELATED"/>
    <property type="match status" value="1"/>
</dbReference>
<dbReference type="InterPro" id="IPR000620">
    <property type="entry name" value="EamA_dom"/>
</dbReference>
<keyword evidence="2" id="KW-1003">Cell membrane</keyword>
<accession>A0A0F9ZUS1</accession>
<feature type="transmembrane region" description="Helical" evidence="6">
    <location>
        <begin position="98"/>
        <end position="115"/>
    </location>
</feature>